<accession>A0ACC1MYT8</accession>
<gene>
    <name evidence="1" type="ORF">NQ176_g7311</name>
</gene>
<proteinExistence type="predicted"/>
<organism evidence="1 2">
    <name type="scientific">Zarea fungicola</name>
    <dbReference type="NCBI Taxonomy" id="93591"/>
    <lineage>
        <taxon>Eukaryota</taxon>
        <taxon>Fungi</taxon>
        <taxon>Dikarya</taxon>
        <taxon>Ascomycota</taxon>
        <taxon>Pezizomycotina</taxon>
        <taxon>Sordariomycetes</taxon>
        <taxon>Hypocreomycetidae</taxon>
        <taxon>Hypocreales</taxon>
        <taxon>Cordycipitaceae</taxon>
        <taxon>Zarea</taxon>
    </lineage>
</organism>
<evidence type="ECO:0000313" key="2">
    <source>
        <dbReference type="Proteomes" id="UP001143910"/>
    </source>
</evidence>
<dbReference type="EMBL" id="JANJQO010001203">
    <property type="protein sequence ID" value="KAJ2972165.1"/>
    <property type="molecule type" value="Genomic_DNA"/>
</dbReference>
<comment type="caution">
    <text evidence="1">The sequence shown here is derived from an EMBL/GenBank/DDBJ whole genome shotgun (WGS) entry which is preliminary data.</text>
</comment>
<protein>
    <submittedName>
        <fullName evidence="1">Uncharacterized protein</fullName>
    </submittedName>
</protein>
<sequence length="230" mass="25000">MESLHSYYSRHFVASLNPELYALFGSSSLNWAARNGRIDTARRARSYNLDVNYTDHNGVTPLLIAVSLGFSFIADFLLQCPGIDVNCRGPSDSTNFNGGSPLTLAVEMQMQSIVEPLISLGADINAKDGRGRTPLWHAASNGACDMANILLQCLTIEVDCRDVSVDVNARDNDGRTALWWAARNNHFDTIRLLLAVDGVKRNLGDKFGLTPLSAAVRSQSRDAVSALLTG</sequence>
<name>A0ACC1MYT8_9HYPO</name>
<dbReference type="Proteomes" id="UP001143910">
    <property type="component" value="Unassembled WGS sequence"/>
</dbReference>
<evidence type="ECO:0000313" key="1">
    <source>
        <dbReference type="EMBL" id="KAJ2972165.1"/>
    </source>
</evidence>
<reference evidence="1" key="1">
    <citation type="submission" date="2022-08" db="EMBL/GenBank/DDBJ databases">
        <title>Genome Sequence of Lecanicillium fungicola.</title>
        <authorList>
            <person name="Buettner E."/>
        </authorList>
    </citation>
    <scope>NUCLEOTIDE SEQUENCE</scope>
    <source>
        <strain evidence="1">Babe33</strain>
    </source>
</reference>
<keyword evidence="2" id="KW-1185">Reference proteome</keyword>